<evidence type="ECO:0000313" key="3">
    <source>
        <dbReference type="EMBL" id="PTG15593.1"/>
    </source>
</evidence>
<dbReference type="RefSeq" id="WP_037572768.1">
    <property type="nucleotide sequence ID" value="NZ_CP133240.1"/>
</dbReference>
<dbReference type="SUPFAM" id="SSF53474">
    <property type="entry name" value="alpha/beta-Hydrolases"/>
    <property type="match status" value="1"/>
</dbReference>
<dbReference type="Proteomes" id="UP000242144">
    <property type="component" value="Unassembled WGS sequence"/>
</dbReference>
<dbReference type="AlphaFoldDB" id="A0AAE5W946"/>
<dbReference type="InterPro" id="IPR029058">
    <property type="entry name" value="AB_hydrolase_fold"/>
</dbReference>
<keyword evidence="6" id="KW-1185">Reference proteome</keyword>
<dbReference type="Pfam" id="PF00561">
    <property type="entry name" value="Abhydrolase_1"/>
    <property type="match status" value="1"/>
</dbReference>
<evidence type="ECO:0000313" key="6">
    <source>
        <dbReference type="Proteomes" id="UP000242008"/>
    </source>
</evidence>
<evidence type="ECO:0000313" key="8">
    <source>
        <dbReference type="Proteomes" id="UP000242704"/>
    </source>
</evidence>
<protein>
    <submittedName>
        <fullName evidence="3">Alpha/beta hydrolase</fullName>
    </submittedName>
</protein>
<dbReference type="InterPro" id="IPR000073">
    <property type="entry name" value="AB_hydrolase_1"/>
</dbReference>
<dbReference type="PANTHER" id="PTHR43798">
    <property type="entry name" value="MONOACYLGLYCEROL LIPASE"/>
    <property type="match status" value="1"/>
</dbReference>
<dbReference type="GO" id="GO:0016020">
    <property type="term" value="C:membrane"/>
    <property type="evidence" value="ECO:0007669"/>
    <property type="project" value="TreeGrafter"/>
</dbReference>
<reference evidence="6 7" key="1">
    <citation type="journal article" date="2016" name="Front. Microbiol.">
        <title>Comprehensive Phylogenetic Analysis of Bovine Non-aureus Staphylococci Species Based on Whole-Genome Sequencing.</title>
        <authorList>
            <person name="Naushad S."/>
            <person name="Barkema H.W."/>
            <person name="Luby C."/>
            <person name="Condas L.A."/>
            <person name="Nobrega D.B."/>
            <person name="Carson D.A."/>
            <person name="De Buck J."/>
        </authorList>
    </citation>
    <scope>NUCLEOTIDE SEQUENCE [LARGE SCALE GENOMIC DNA]</scope>
    <source>
        <strain evidence="4 7">SNUC 105</strain>
        <strain evidence="5 6">SNUC 1363</strain>
        <strain evidence="3 8">SNUC 505</strain>
    </source>
</reference>
<feature type="domain" description="AB hydrolase-1" evidence="2">
    <location>
        <begin position="22"/>
        <end position="244"/>
    </location>
</feature>
<reference evidence="3" key="2">
    <citation type="submission" date="2018-03" db="EMBL/GenBank/DDBJ databases">
        <authorList>
            <person name="Naushad S."/>
        </authorList>
    </citation>
    <scope>NUCLEOTIDE SEQUENCE</scope>
    <source>
        <strain evidence="4">SNUC 105</strain>
        <strain evidence="5">SNUC 1363</strain>
        <strain evidence="3">SNUC 505</strain>
    </source>
</reference>
<dbReference type="GO" id="GO:0016787">
    <property type="term" value="F:hydrolase activity"/>
    <property type="evidence" value="ECO:0007669"/>
    <property type="project" value="UniProtKB-KW"/>
</dbReference>
<sequence>MKLFRTSDGTALYYRSMGQGDPVIMIHTIHMNHTVFEDIAKRISRKYQVILIDLRGHGFSDKPLRIDFKQFAQDIKELMEFLYLKSSLLIANELGSAVAMDFAVRYPEKVTELVLINPTASNEMLPKERLFLKYAEKVRTWDNSEQEKFFEKHLYYSKNKVRKFLKSVDNSAELLTEYEHRAVDQAFQNVDIKELTTEVHKRTLVIAGDANERVTPMEAKDVADLIPVSEFCLFKKSGVYPFVEEKERFLKTVKAFVEKSSKASV</sequence>
<dbReference type="InterPro" id="IPR050266">
    <property type="entry name" value="AB_hydrolase_sf"/>
</dbReference>
<dbReference type="EMBL" id="PZCM01000005">
    <property type="protein sequence ID" value="PTG27580.1"/>
    <property type="molecule type" value="Genomic_DNA"/>
</dbReference>
<keyword evidence="1 3" id="KW-0378">Hydrolase</keyword>
<dbReference type="PRINTS" id="PR00111">
    <property type="entry name" value="ABHYDROLASE"/>
</dbReference>
<evidence type="ECO:0000256" key="1">
    <source>
        <dbReference type="ARBA" id="ARBA00022801"/>
    </source>
</evidence>
<dbReference type="EMBL" id="PZAO01000008">
    <property type="protein sequence ID" value="PTG70128.1"/>
    <property type="molecule type" value="Genomic_DNA"/>
</dbReference>
<dbReference type="EMBL" id="PZBZ01000017">
    <property type="protein sequence ID" value="PTG15593.1"/>
    <property type="molecule type" value="Genomic_DNA"/>
</dbReference>
<proteinExistence type="predicted"/>
<organism evidence="3 8">
    <name type="scientific">Staphylococcus chromogenes</name>
    <name type="common">Staphylococcus hyicus subsp. chromogenes</name>
    <dbReference type="NCBI Taxonomy" id="46126"/>
    <lineage>
        <taxon>Bacteria</taxon>
        <taxon>Bacillati</taxon>
        <taxon>Bacillota</taxon>
        <taxon>Bacilli</taxon>
        <taxon>Bacillales</taxon>
        <taxon>Staphylococcaceae</taxon>
        <taxon>Staphylococcus</taxon>
    </lineage>
</organism>
<dbReference type="PANTHER" id="PTHR43798:SF31">
    <property type="entry name" value="AB HYDROLASE SUPERFAMILY PROTEIN YCLE"/>
    <property type="match status" value="1"/>
</dbReference>
<evidence type="ECO:0000259" key="2">
    <source>
        <dbReference type="Pfam" id="PF00561"/>
    </source>
</evidence>
<gene>
    <name evidence="4" type="ORF">BU638_05820</name>
    <name evidence="3" type="ORF">BU653_04380</name>
    <name evidence="5" type="ORF">BU676_04770</name>
</gene>
<evidence type="ECO:0000313" key="5">
    <source>
        <dbReference type="EMBL" id="PTG70128.1"/>
    </source>
</evidence>
<evidence type="ECO:0000313" key="4">
    <source>
        <dbReference type="EMBL" id="PTG27580.1"/>
    </source>
</evidence>
<evidence type="ECO:0000313" key="7">
    <source>
        <dbReference type="Proteomes" id="UP000242144"/>
    </source>
</evidence>
<accession>A0AAE5W946</accession>
<dbReference type="Proteomes" id="UP000242704">
    <property type="component" value="Unassembled WGS sequence"/>
</dbReference>
<dbReference type="Proteomes" id="UP000242008">
    <property type="component" value="Unassembled WGS sequence"/>
</dbReference>
<name>A0AAE5W946_STACR</name>
<dbReference type="Gene3D" id="3.40.50.1820">
    <property type="entry name" value="alpha/beta hydrolase"/>
    <property type="match status" value="1"/>
</dbReference>
<comment type="caution">
    <text evidence="3">The sequence shown here is derived from an EMBL/GenBank/DDBJ whole genome shotgun (WGS) entry which is preliminary data.</text>
</comment>